<dbReference type="GO" id="GO:0005667">
    <property type="term" value="C:transcription regulator complex"/>
    <property type="evidence" value="ECO:0007669"/>
    <property type="project" value="TreeGrafter"/>
</dbReference>
<organism evidence="3 4">
    <name type="scientific">Alosa alosa</name>
    <name type="common">allis shad</name>
    <dbReference type="NCBI Taxonomy" id="278164"/>
    <lineage>
        <taxon>Eukaryota</taxon>
        <taxon>Metazoa</taxon>
        <taxon>Chordata</taxon>
        <taxon>Craniata</taxon>
        <taxon>Vertebrata</taxon>
        <taxon>Euteleostomi</taxon>
        <taxon>Actinopterygii</taxon>
        <taxon>Neopterygii</taxon>
        <taxon>Teleostei</taxon>
        <taxon>Clupei</taxon>
        <taxon>Clupeiformes</taxon>
        <taxon>Clupeoidei</taxon>
        <taxon>Clupeidae</taxon>
        <taxon>Alosa</taxon>
    </lineage>
</organism>
<dbReference type="AlphaFoldDB" id="A0AAV6FPT1"/>
<dbReference type="Proteomes" id="UP000823561">
    <property type="component" value="Chromosome 21"/>
</dbReference>
<proteinExistence type="predicted"/>
<evidence type="ECO:0000313" key="3">
    <source>
        <dbReference type="EMBL" id="KAG5263776.1"/>
    </source>
</evidence>
<dbReference type="PROSITE" id="PS51029">
    <property type="entry name" value="MADF"/>
    <property type="match status" value="1"/>
</dbReference>
<feature type="compositionally biased region" description="Pro residues" evidence="1">
    <location>
        <begin position="152"/>
        <end position="162"/>
    </location>
</feature>
<gene>
    <name evidence="3" type="ORF">AALO_G00268430</name>
</gene>
<dbReference type="PANTHER" id="PTHR12243:SF60">
    <property type="entry name" value="SI:CH211-15D5.12-RELATED"/>
    <property type="match status" value="1"/>
</dbReference>
<dbReference type="InterPro" id="IPR039353">
    <property type="entry name" value="TF_Adf1"/>
</dbReference>
<dbReference type="SMART" id="SM00595">
    <property type="entry name" value="MADF"/>
    <property type="match status" value="1"/>
</dbReference>
<protein>
    <recommendedName>
        <fullName evidence="2">MADF domain-containing protein</fullName>
    </recommendedName>
</protein>
<evidence type="ECO:0000313" key="4">
    <source>
        <dbReference type="Proteomes" id="UP000823561"/>
    </source>
</evidence>
<dbReference type="InterPro" id="IPR006578">
    <property type="entry name" value="MADF-dom"/>
</dbReference>
<comment type="caution">
    <text evidence="3">The sequence shown here is derived from an EMBL/GenBank/DDBJ whole genome shotgun (WGS) entry which is preliminary data.</text>
</comment>
<keyword evidence="4" id="KW-1185">Reference proteome</keyword>
<dbReference type="Pfam" id="PF10545">
    <property type="entry name" value="MADF_DNA_bdg"/>
    <property type="match status" value="1"/>
</dbReference>
<evidence type="ECO:0000259" key="2">
    <source>
        <dbReference type="PROSITE" id="PS51029"/>
    </source>
</evidence>
<dbReference type="GO" id="GO:0005634">
    <property type="term" value="C:nucleus"/>
    <property type="evidence" value="ECO:0007669"/>
    <property type="project" value="TreeGrafter"/>
</dbReference>
<dbReference type="PANTHER" id="PTHR12243">
    <property type="entry name" value="MADF DOMAIN TRANSCRIPTION FACTOR"/>
    <property type="match status" value="1"/>
</dbReference>
<reference evidence="3" key="1">
    <citation type="submission" date="2020-10" db="EMBL/GenBank/DDBJ databases">
        <title>Chromosome-scale genome assembly of the Allis shad, Alosa alosa.</title>
        <authorList>
            <person name="Margot Z."/>
            <person name="Christophe K."/>
            <person name="Cabau C."/>
            <person name="Louis A."/>
            <person name="Berthelot C."/>
            <person name="Parey E."/>
            <person name="Roest Crollius H."/>
            <person name="Montfort J."/>
            <person name="Robinson-Rechavi M."/>
            <person name="Bucao C."/>
            <person name="Bouchez O."/>
            <person name="Gislard M."/>
            <person name="Lluch J."/>
            <person name="Milhes M."/>
            <person name="Lampietro C."/>
            <person name="Lopez Roques C."/>
            <person name="Donnadieu C."/>
            <person name="Braasch I."/>
            <person name="Desvignes T."/>
            <person name="Postlethwait J."/>
            <person name="Bobe J."/>
            <person name="Guiguen Y."/>
        </authorList>
    </citation>
    <scope>NUCLEOTIDE SEQUENCE</scope>
    <source>
        <strain evidence="3">M-15738</strain>
        <tissue evidence="3">Blood</tissue>
    </source>
</reference>
<dbReference type="GO" id="GO:0006357">
    <property type="term" value="P:regulation of transcription by RNA polymerase II"/>
    <property type="evidence" value="ECO:0007669"/>
    <property type="project" value="TreeGrafter"/>
</dbReference>
<accession>A0AAV6FPT1</accession>
<feature type="domain" description="MADF" evidence="2">
    <location>
        <begin position="38"/>
        <end position="124"/>
    </location>
</feature>
<name>A0AAV6FPT1_9TELE</name>
<sequence>MCARLDADVRVCLPATTLQGHNVRLRFLNKMDIEFDEKLCEEVRRYPHLYNPSLKQYKDLQACNKSWREISQTLGREEILCRNKWKYLRDRFVKAKKMLRGRSSDDGNVPRMFSLLSWLSDYVNHRVRDRDRNHEFRRSTRGNSTPSLLPVTPSPAAPPTAGLPPVTSASASPQSPLSPASSVSTGDSPFSTTSTSRKRKSSSSVMEDALLRLLQQNDRTRDSQSQREEQRFGMMVADMLAKLPVPERMEAQFEIYQLLYLKQKKVFEKSQ</sequence>
<feature type="region of interest" description="Disordered" evidence="1">
    <location>
        <begin position="133"/>
        <end position="205"/>
    </location>
</feature>
<dbReference type="EMBL" id="JADWDJ010000021">
    <property type="protein sequence ID" value="KAG5263776.1"/>
    <property type="molecule type" value="Genomic_DNA"/>
</dbReference>
<feature type="compositionally biased region" description="Low complexity" evidence="1">
    <location>
        <begin position="163"/>
        <end position="184"/>
    </location>
</feature>
<evidence type="ECO:0000256" key="1">
    <source>
        <dbReference type="SAM" id="MobiDB-lite"/>
    </source>
</evidence>